<dbReference type="PANTHER" id="PTHR43569:SF2">
    <property type="entry name" value="AMIDOHYDROLASE-RELATED DOMAIN-CONTAINING PROTEIN"/>
    <property type="match status" value="1"/>
</dbReference>
<dbReference type="InterPro" id="IPR032466">
    <property type="entry name" value="Metal_Hydrolase"/>
</dbReference>
<comment type="caution">
    <text evidence="3">The sequence shown here is derived from an EMBL/GenBank/DDBJ whole genome shotgun (WGS) entry which is preliminary data.</text>
</comment>
<dbReference type="SUPFAM" id="SSF51556">
    <property type="entry name" value="Metallo-dependent hydrolases"/>
    <property type="match status" value="1"/>
</dbReference>
<keyword evidence="4" id="KW-1185">Reference proteome</keyword>
<sequence length="469" mass="53662">MGPIPKSIIDAHVHFWHPDKVNVSWVKGSAFDTHKDAIDYSEKVKKAHVMKAIYVETDVDCYHGLVEADWITQYAEQLQSTEVFGGIGGIVAFAPVHQGDQVDGYLRTLMRITNNRLKGVRYLIQDPAKDPLRVLDPDFVRGIQLLESYNLSFDLNINCNDSPEQFPPLKTLVAQCPRVQFVLDHMGKPPCDSQPGDTRFEFWKEQMYDLSKLDNVSCKVSGLITEFKVDDQKTQSQVVQLLKPFIQVAKDTFGIDRLMFGGDWPICELAKYELKWQQWLEILSEIVKDWTEEEKDKLFVINATRFYKLNHTNIIHNPNSTSSSLYQEDEKKPILFHTSSAQRYSSPYHPELPPTPSSSAFSFLVNDSKESIEEQFNTTQLDTNTTNSSTTTTPSTISPNDDDEGLYLLWTHQLLRERGYQPSSCKLDDDDDDCRSIDSSITDLSTDTSRQQQKSMNLSIWLASWFPMC</sequence>
<gene>
    <name evidence="3" type="ORF">INT46_001398</name>
</gene>
<protein>
    <recommendedName>
        <fullName evidence="2">Amidohydrolase-related domain-containing protein</fullName>
    </recommendedName>
</protein>
<evidence type="ECO:0000259" key="2">
    <source>
        <dbReference type="Pfam" id="PF04909"/>
    </source>
</evidence>
<dbReference type="GO" id="GO:0016787">
    <property type="term" value="F:hydrolase activity"/>
    <property type="evidence" value="ECO:0007669"/>
    <property type="project" value="InterPro"/>
</dbReference>
<dbReference type="AlphaFoldDB" id="A0A8H7VCK3"/>
<dbReference type="PANTHER" id="PTHR43569">
    <property type="entry name" value="AMIDOHYDROLASE"/>
    <property type="match status" value="1"/>
</dbReference>
<proteinExistence type="inferred from homology"/>
<reference evidence="3" key="1">
    <citation type="submission" date="2020-12" db="EMBL/GenBank/DDBJ databases">
        <title>Metabolic potential, ecology and presence of endohyphal bacteria is reflected in genomic diversity of Mucoromycotina.</title>
        <authorList>
            <person name="Muszewska A."/>
            <person name="Okrasinska A."/>
            <person name="Steczkiewicz K."/>
            <person name="Drgas O."/>
            <person name="Orlowska M."/>
            <person name="Perlinska-Lenart U."/>
            <person name="Aleksandrzak-Piekarczyk T."/>
            <person name="Szatraj K."/>
            <person name="Zielenkiewicz U."/>
            <person name="Pilsyk S."/>
            <person name="Malc E."/>
            <person name="Mieczkowski P."/>
            <person name="Kruszewska J.S."/>
            <person name="Biernat P."/>
            <person name="Pawlowska J."/>
        </authorList>
    </citation>
    <scope>NUCLEOTIDE SEQUENCE</scope>
    <source>
        <strain evidence="3">CBS 226.32</strain>
    </source>
</reference>
<dbReference type="Gene3D" id="3.20.20.140">
    <property type="entry name" value="Metal-dependent hydrolases"/>
    <property type="match status" value="1"/>
</dbReference>
<dbReference type="EMBL" id="JAEPRC010000008">
    <property type="protein sequence ID" value="KAG2215435.1"/>
    <property type="molecule type" value="Genomic_DNA"/>
</dbReference>
<dbReference type="Proteomes" id="UP000650833">
    <property type="component" value="Unassembled WGS sequence"/>
</dbReference>
<dbReference type="InterPro" id="IPR006680">
    <property type="entry name" value="Amidohydro-rel"/>
</dbReference>
<organism evidence="3 4">
    <name type="scientific">Mucor plumbeus</name>
    <dbReference type="NCBI Taxonomy" id="97098"/>
    <lineage>
        <taxon>Eukaryota</taxon>
        <taxon>Fungi</taxon>
        <taxon>Fungi incertae sedis</taxon>
        <taxon>Mucoromycota</taxon>
        <taxon>Mucoromycotina</taxon>
        <taxon>Mucoromycetes</taxon>
        <taxon>Mucorales</taxon>
        <taxon>Mucorineae</taxon>
        <taxon>Mucoraceae</taxon>
        <taxon>Mucor</taxon>
    </lineage>
</organism>
<dbReference type="InterPro" id="IPR052350">
    <property type="entry name" value="Metallo-dep_Lactonases"/>
</dbReference>
<accession>A0A8H7VCK3</accession>
<dbReference type="OrthoDB" id="2135488at2759"/>
<evidence type="ECO:0000313" key="4">
    <source>
        <dbReference type="Proteomes" id="UP000650833"/>
    </source>
</evidence>
<evidence type="ECO:0000256" key="1">
    <source>
        <dbReference type="ARBA" id="ARBA00038310"/>
    </source>
</evidence>
<name>A0A8H7VCK3_9FUNG</name>
<feature type="domain" description="Amidohydrolase-related" evidence="2">
    <location>
        <begin position="9"/>
        <end position="309"/>
    </location>
</feature>
<comment type="similarity">
    <text evidence="1">Belongs to the metallo-dependent hydrolases superfamily.</text>
</comment>
<dbReference type="Pfam" id="PF04909">
    <property type="entry name" value="Amidohydro_2"/>
    <property type="match status" value="1"/>
</dbReference>
<evidence type="ECO:0000313" key="3">
    <source>
        <dbReference type="EMBL" id="KAG2215435.1"/>
    </source>
</evidence>